<dbReference type="Gene3D" id="3.80.10.10">
    <property type="entry name" value="Ribonuclease Inhibitor"/>
    <property type="match status" value="8"/>
</dbReference>
<feature type="domain" description="LRRCT" evidence="4">
    <location>
        <begin position="1088"/>
        <end position="1155"/>
    </location>
</feature>
<evidence type="ECO:0000256" key="1">
    <source>
        <dbReference type="ARBA" id="ARBA00022614"/>
    </source>
</evidence>
<dbReference type="VEuPathDB" id="VectorBase:HLOH_045146"/>
<keyword evidence="6" id="KW-1185">Reference proteome</keyword>
<sequence length="1180" mass="132335">MMHSLIKENTNDNIRFFISLFLSHALLLPFKKFAILLSLFLADACPVGDRPCRPVGAAPARPLLLVRAAAAVRLQPALPLQPRGGEGCGVRVRALLVVSCKHRGLRERAAVAEDNLVTLDLGHNALAEAPLHALRRLRHLQWLNLQSNHVHELRRRDWDELSRTVQLRSLFLGDNRVKTLRDGVFSNLTELATLELDRNLLSSIAGSPFPASLTRLNLAHNLLEHLPRHALRHLRFLEALFLGGNLLKTLPDTWFLPARRIDQLDLSRNLMNYLPEKLFNGSVNLRDLHMEFNFITELPVGLFRSVSVERLSLANNRLATIEEHVFADVQNLRGTLEVLDLSGNRFDRVPSSALRTTERLSRLSLQDNHIHSIHSSDFEWWGRNLTTLSLANNGIKTLSEDAPTLEVLELSSALGQRFFPLELIRHMKRVQWLQLDHNQMLNLTDSYLQGLPALVHFDMEGNRIGHITPGFFKERIHHKLNRVVLAHNDLTAVDSGTFKNLSRLSNVVMLGNKIDVLRRGAFRDLPRLHSIVLSRNRVSRIHAGAFSNLPKLSSLLLQHNNLTSFSLDCLHNSGSGSLLLNISQNALVSVRVGQVVGNEPPNKTLDYGVRTLDVSHNRLAEIDDQFLSSIGSSLFNLQLSYNEITTIVGVLNNLEALQTFHAEHNAISNISSGVFQSSPGLQVIVLGGNKIEAIEEFAFGNLTKLRIVDLSRNQISALPDDAFENTALERLNLSFNNLSGCECSSLLSVTTTLRVLDLSGNRILSVSAEQFNGFSSLQALNLSRNQLVIISDDSFGGLSQLTHLDLAHNPLFTTTSTYLLPLKTLETLSLRNCSLTRLPTLPLKRLASLDVAENFLSNVSTEALRHLKGLRKLDLSGNRLECVPRHLWQFLPLLHSLDLSANPIASLSTDSFDGAQGLQALDIRRLQLKFLDPRSLHGLRFLNSLRTTSYGSVRSFRLQELVSQLHSLRRVLVEVEEPVLSHQLQWAFGAKLTELTVTGRHLRVIFPDALLGLHGSHELVLRLTGTSIRRLPAGLLQYLADVRYLTLDLRGNLLSSIGPEVLRPPAGEDAGFWRGTQHLAGGIRLEDNPWVCDCRLLWLSRWLRRWLRETLRVQMLNFDAAIYVHNLARQSECTYPGGHMRKPLIDLREEDLQCTSSSTHPLSTHLWSTLLVVVAVRTML</sequence>
<reference evidence="5 6" key="1">
    <citation type="journal article" date="2020" name="Cell">
        <title>Large-Scale Comparative Analyses of Tick Genomes Elucidate Their Genetic Diversity and Vector Capacities.</title>
        <authorList>
            <consortium name="Tick Genome and Microbiome Consortium (TIGMIC)"/>
            <person name="Jia N."/>
            <person name="Wang J."/>
            <person name="Shi W."/>
            <person name="Du L."/>
            <person name="Sun Y."/>
            <person name="Zhan W."/>
            <person name="Jiang J.F."/>
            <person name="Wang Q."/>
            <person name="Zhang B."/>
            <person name="Ji P."/>
            <person name="Bell-Sakyi L."/>
            <person name="Cui X.M."/>
            <person name="Yuan T.T."/>
            <person name="Jiang B.G."/>
            <person name="Yang W.F."/>
            <person name="Lam T.T."/>
            <person name="Chang Q.C."/>
            <person name="Ding S.J."/>
            <person name="Wang X.J."/>
            <person name="Zhu J.G."/>
            <person name="Ruan X.D."/>
            <person name="Zhao L."/>
            <person name="Wei J.T."/>
            <person name="Ye R.Z."/>
            <person name="Que T.C."/>
            <person name="Du C.H."/>
            <person name="Zhou Y.H."/>
            <person name="Cheng J.X."/>
            <person name="Dai P.F."/>
            <person name="Guo W.B."/>
            <person name="Han X.H."/>
            <person name="Huang E.J."/>
            <person name="Li L.F."/>
            <person name="Wei W."/>
            <person name="Gao Y.C."/>
            <person name="Liu J.Z."/>
            <person name="Shao H.Z."/>
            <person name="Wang X."/>
            <person name="Wang C.C."/>
            <person name="Yang T.C."/>
            <person name="Huo Q.B."/>
            <person name="Li W."/>
            <person name="Chen H.Y."/>
            <person name="Chen S.E."/>
            <person name="Zhou L.G."/>
            <person name="Ni X.B."/>
            <person name="Tian J.H."/>
            <person name="Sheng Y."/>
            <person name="Liu T."/>
            <person name="Pan Y.S."/>
            <person name="Xia L.Y."/>
            <person name="Li J."/>
            <person name="Zhao F."/>
            <person name="Cao W.C."/>
        </authorList>
    </citation>
    <scope>NUCLEOTIDE SEQUENCE [LARGE SCALE GENOMIC DNA]</scope>
    <source>
        <strain evidence="5">HaeL-2018</strain>
    </source>
</reference>
<dbReference type="AlphaFoldDB" id="A0A9J6FRE4"/>
<dbReference type="InterPro" id="IPR026906">
    <property type="entry name" value="LRR_5"/>
</dbReference>
<dbReference type="Pfam" id="PF13855">
    <property type="entry name" value="LRR_8"/>
    <property type="match status" value="6"/>
</dbReference>
<dbReference type="OrthoDB" id="10022853at2759"/>
<keyword evidence="2" id="KW-0732">Signal</keyword>
<dbReference type="SMART" id="SM00369">
    <property type="entry name" value="LRR_TYP"/>
    <property type="match status" value="29"/>
</dbReference>
<accession>A0A9J6FRE4</accession>
<evidence type="ECO:0000256" key="3">
    <source>
        <dbReference type="ARBA" id="ARBA00022737"/>
    </source>
</evidence>
<organism evidence="5 6">
    <name type="scientific">Haemaphysalis longicornis</name>
    <name type="common">Bush tick</name>
    <dbReference type="NCBI Taxonomy" id="44386"/>
    <lineage>
        <taxon>Eukaryota</taxon>
        <taxon>Metazoa</taxon>
        <taxon>Ecdysozoa</taxon>
        <taxon>Arthropoda</taxon>
        <taxon>Chelicerata</taxon>
        <taxon>Arachnida</taxon>
        <taxon>Acari</taxon>
        <taxon>Parasitiformes</taxon>
        <taxon>Ixodida</taxon>
        <taxon>Ixodoidea</taxon>
        <taxon>Ixodidae</taxon>
        <taxon>Haemaphysalinae</taxon>
        <taxon>Haemaphysalis</taxon>
    </lineage>
</organism>
<dbReference type="SUPFAM" id="SSF52058">
    <property type="entry name" value="L domain-like"/>
    <property type="match status" value="4"/>
</dbReference>
<dbReference type="PROSITE" id="PS51450">
    <property type="entry name" value="LRR"/>
    <property type="match status" value="3"/>
</dbReference>
<evidence type="ECO:0000259" key="4">
    <source>
        <dbReference type="SMART" id="SM00082"/>
    </source>
</evidence>
<name>A0A9J6FRE4_HAELO</name>
<dbReference type="GO" id="GO:0005615">
    <property type="term" value="C:extracellular space"/>
    <property type="evidence" value="ECO:0007669"/>
    <property type="project" value="TreeGrafter"/>
</dbReference>
<evidence type="ECO:0000256" key="2">
    <source>
        <dbReference type="ARBA" id="ARBA00022729"/>
    </source>
</evidence>
<evidence type="ECO:0000313" key="6">
    <source>
        <dbReference type="Proteomes" id="UP000821853"/>
    </source>
</evidence>
<dbReference type="InterPro" id="IPR000483">
    <property type="entry name" value="Cys-rich_flank_reg_C"/>
</dbReference>
<dbReference type="SMART" id="SM00082">
    <property type="entry name" value="LRRCT"/>
    <property type="match status" value="1"/>
</dbReference>
<dbReference type="InterPro" id="IPR003591">
    <property type="entry name" value="Leu-rich_rpt_typical-subtyp"/>
</dbReference>
<dbReference type="Pfam" id="PF13306">
    <property type="entry name" value="LRR_5"/>
    <property type="match status" value="1"/>
</dbReference>
<dbReference type="SMART" id="SM00364">
    <property type="entry name" value="LRR_BAC"/>
    <property type="match status" value="8"/>
</dbReference>
<comment type="caution">
    <text evidence="5">The sequence shown here is derived from an EMBL/GenBank/DDBJ whole genome shotgun (WGS) entry which is preliminary data.</text>
</comment>
<evidence type="ECO:0000313" key="5">
    <source>
        <dbReference type="EMBL" id="KAH9365685.1"/>
    </source>
</evidence>
<dbReference type="InterPro" id="IPR032675">
    <property type="entry name" value="LRR_dom_sf"/>
</dbReference>
<protein>
    <recommendedName>
        <fullName evidence="4">LRRCT domain-containing protein</fullName>
    </recommendedName>
</protein>
<keyword evidence="1" id="KW-0433">Leucine-rich repeat</keyword>
<dbReference type="GO" id="GO:0031012">
    <property type="term" value="C:extracellular matrix"/>
    <property type="evidence" value="ECO:0007669"/>
    <property type="project" value="TreeGrafter"/>
</dbReference>
<dbReference type="PANTHER" id="PTHR24373:SF370">
    <property type="entry name" value="FISH-LIPS, ISOFORM E"/>
    <property type="match status" value="1"/>
</dbReference>
<dbReference type="PANTHER" id="PTHR24373">
    <property type="entry name" value="SLIT RELATED LEUCINE-RICH REPEAT NEURONAL PROTEIN"/>
    <property type="match status" value="1"/>
</dbReference>
<dbReference type="EMBL" id="JABSTR010000003">
    <property type="protein sequence ID" value="KAH9365685.1"/>
    <property type="molecule type" value="Genomic_DNA"/>
</dbReference>
<gene>
    <name evidence="5" type="ORF">HPB48_021976</name>
</gene>
<dbReference type="InterPro" id="IPR001611">
    <property type="entry name" value="Leu-rich_rpt"/>
</dbReference>
<proteinExistence type="predicted"/>
<dbReference type="Proteomes" id="UP000821853">
    <property type="component" value="Unassembled WGS sequence"/>
</dbReference>
<dbReference type="InterPro" id="IPR050328">
    <property type="entry name" value="Dev_Immune_Receptor"/>
</dbReference>
<dbReference type="OMA" id="ECDCEIA"/>
<keyword evidence="3" id="KW-0677">Repeat</keyword>
<dbReference type="FunFam" id="3.80.10.10:FF:001164">
    <property type="entry name" value="GH01279p"/>
    <property type="match status" value="1"/>
</dbReference>
<dbReference type="SMART" id="SM00365">
    <property type="entry name" value="LRR_SD22"/>
    <property type="match status" value="10"/>
</dbReference>